<sequence length="268" mass="29652">MGYNPRSLFYRSDQAVEPDKVTGEMVAPRYYIRAAGERTFALNSITIAFAARVYSDSRPPTNKNLNATAIETVSVVVVSSAFPAKSIVIRGLKGGNDPNKPKQGGQLDTDIAILNVTIPDIDIREVSKFRPTIITAAPNAVYTSSVRIYTSTLPQTPVIEGMKYPNDTLMVYPPSEVATVRPGVGDPMVFLHYEFPQGEKIFQWSLLKSLEISGYRDYVDIHERSIVMKGDKPEERTAIAPGEFFLKAVNITQIASYGKCAESEEDLY</sequence>
<keyword evidence="2" id="KW-1185">Reference proteome</keyword>
<evidence type="ECO:0000313" key="2">
    <source>
        <dbReference type="Proteomes" id="UP001373714"/>
    </source>
</evidence>
<reference evidence="1 2" key="1">
    <citation type="submission" date="2019-10" db="EMBL/GenBank/DDBJ databases">
        <authorList>
            <person name="Palmer J.M."/>
        </authorList>
    </citation>
    <scope>NUCLEOTIDE SEQUENCE [LARGE SCALE GENOMIC DNA]</scope>
    <source>
        <strain evidence="1 2">TWF730</strain>
    </source>
</reference>
<comment type="caution">
    <text evidence="1">The sequence shown here is derived from an EMBL/GenBank/DDBJ whole genome shotgun (WGS) entry which is preliminary data.</text>
</comment>
<dbReference type="Proteomes" id="UP001373714">
    <property type="component" value="Unassembled WGS sequence"/>
</dbReference>
<dbReference type="EMBL" id="JAVHNS010000008">
    <property type="protein sequence ID" value="KAK6345953.1"/>
    <property type="molecule type" value="Genomic_DNA"/>
</dbReference>
<protein>
    <submittedName>
        <fullName evidence="1">Uncharacterized protein</fullName>
    </submittedName>
</protein>
<name>A0AAV9UMW3_9PEZI</name>
<gene>
    <name evidence="1" type="ORF">TWF730_010291</name>
</gene>
<organism evidence="1 2">
    <name type="scientific">Orbilia blumenaviensis</name>
    <dbReference type="NCBI Taxonomy" id="1796055"/>
    <lineage>
        <taxon>Eukaryota</taxon>
        <taxon>Fungi</taxon>
        <taxon>Dikarya</taxon>
        <taxon>Ascomycota</taxon>
        <taxon>Pezizomycotina</taxon>
        <taxon>Orbiliomycetes</taxon>
        <taxon>Orbiliales</taxon>
        <taxon>Orbiliaceae</taxon>
        <taxon>Orbilia</taxon>
    </lineage>
</organism>
<proteinExistence type="predicted"/>
<dbReference type="AlphaFoldDB" id="A0AAV9UMW3"/>
<evidence type="ECO:0000313" key="1">
    <source>
        <dbReference type="EMBL" id="KAK6345953.1"/>
    </source>
</evidence>
<accession>A0AAV9UMW3</accession>